<dbReference type="CDD" id="cd22999">
    <property type="entry name" value="SAP_SLX4"/>
    <property type="match status" value="1"/>
</dbReference>
<evidence type="ECO:0000259" key="9">
    <source>
        <dbReference type="PROSITE" id="PS50097"/>
    </source>
</evidence>
<keyword evidence="5" id="KW-0234">DNA repair</keyword>
<dbReference type="GO" id="GO:0006281">
    <property type="term" value="P:DNA repair"/>
    <property type="evidence" value="ECO:0007669"/>
    <property type="project" value="UniProtKB-KW"/>
</dbReference>
<keyword evidence="3" id="KW-0227">DNA damage</keyword>
<evidence type="ECO:0000256" key="5">
    <source>
        <dbReference type="ARBA" id="ARBA00023204"/>
    </source>
</evidence>
<sequence>MEDNDKNIKKSNDKTHVSLSLDTDISILDFKSPKKQPIEQIKLFNFKSTKCKERQKLLKINLNNSIDNKAGTSKQIEDNISHKAHMQSEPDILCEKENESKNAANGTEMAYVCPLCFKNFKDNNSKIRHMKNCASKNKVSTKKLLQAMELQKRQTAERISLGLLGAPVLQNKKHTFIRKMATNGDSELQLALALSKSLYEVEEIKNSSETEQNFITVKTTNPAENITSELQKTKKQNIMSILQIRSQEERDRLLIEKIAEILIDNETLTQRQQQLKNENERKKDNLRSNVLKKLLNFDNKLWNTAMLQSNLEDFYVTNLSPYIIPNNKKSMLMENTNESSITNKCQPTDLLSIKYDSYLDKEESSSISHTTDVTLFADIKKGNMKQSSINTLIVDWGNALNNSSSSDIIIFVNGGKHIWVHKLVFYVRCSNILLDIIPNENTAYSVKERICWADIEYHVALAFLEFIYCGVIDKYPISSNDSVAISSLGCLARRYKLKELFPYLRHEYIIFHDETSKDQKFETDEQSIQEICYNNDEQSKLVLTPQRNINTAKCCKQDLLDITTMEVSHDQLFKPSISPEKYIISDSPIDRENSISPDIFDDIDETILNHADNIKFTNIENSKDNIEYDKSSLNQCNLKNIITNELLSPLLMHKNESSTNEYMLNKPIMATSKINQIEQVSDTIADKVKQKSDLTLFIEEVQKENAKSDFEIDAEIDSPSKLFIQHNRNPFRKIEYDESIMVIDKFDDSKLCTTKAGKKVSSLSKLESDMQIHAIENPQLYNITISDNLKCTTPVNHNCTDFVSPIKEINVDIARNNKNLEKMMPSMQENNISMTSQCSNSEIDTDDADISMYTKYKKKHNDNSIAVYRSALKKHKNNLTKIQTDVLSPFNVNKGKNINIIGMEENTLNLSFSIKSRNESEICHTLINNTSQSTQSLKDIKTNNCSNGSSNDDYSNILNLHSFELSTIEKQYSSPLKSPINSDPVLISSSPDIEVNSVDNDNFKSECNKQDNYKSNEKNRLFTVTETYISPPNYDVMGTPELHKEIKKYGLKIQNRKRSIKLLTYIYNELHPTIDSCETPNASIGNIYHDDEKPPRKRQKTDAKLSNKYNNIEYEYNLSSLQSLDSDDYSKKIDITTEANVNTESLIALNDCTSVNEAFFKLINFKKDLHNPILRYEPLNLELIHCMLKIGGFKCKINALMDFLDEQCITFYLPESKTKIRTRKQVNS</sequence>
<dbReference type="PROSITE" id="PS50097">
    <property type="entry name" value="BTB"/>
    <property type="match status" value="1"/>
</dbReference>
<dbReference type="InterPro" id="IPR000210">
    <property type="entry name" value="BTB/POZ_dom"/>
</dbReference>
<comment type="similarity">
    <text evidence="2">Belongs to the SLX4 family.</text>
</comment>
<evidence type="ECO:0000256" key="6">
    <source>
        <dbReference type="ARBA" id="ARBA00023242"/>
    </source>
</evidence>
<evidence type="ECO:0000256" key="1">
    <source>
        <dbReference type="ARBA" id="ARBA00004123"/>
    </source>
</evidence>
<dbReference type="Pfam" id="PF09494">
    <property type="entry name" value="Slx4"/>
    <property type="match status" value="1"/>
</dbReference>
<reference evidence="10" key="2">
    <citation type="journal article" date="2023" name="Commun. Biol.">
        <title>Intrasexual cuticular hydrocarbon dimorphism in a wasp sheds light on hydrocarbon biosynthesis genes in Hymenoptera.</title>
        <authorList>
            <person name="Moris V.C."/>
            <person name="Podsiadlowski L."/>
            <person name="Martin S."/>
            <person name="Oeyen J.P."/>
            <person name="Donath A."/>
            <person name="Petersen M."/>
            <person name="Wilbrandt J."/>
            <person name="Misof B."/>
            <person name="Liedtke D."/>
            <person name="Thamm M."/>
            <person name="Scheiner R."/>
            <person name="Schmitt T."/>
            <person name="Niehuis O."/>
        </authorList>
    </citation>
    <scope>NUCLEOTIDE SEQUENCE</scope>
    <source>
        <strain evidence="10">GBR_01_08_01A</strain>
    </source>
</reference>
<protein>
    <recommendedName>
        <fullName evidence="7">Structure-specific endonuclease subunit SLX4</fullName>
    </recommendedName>
</protein>
<keyword evidence="11" id="KW-1185">Reference proteome</keyword>
<dbReference type="Gene3D" id="3.30.710.10">
    <property type="entry name" value="Potassium Channel Kv1.1, Chain A"/>
    <property type="match status" value="1"/>
</dbReference>
<dbReference type="PANTHER" id="PTHR21541">
    <property type="entry name" value="BTB POZ DOMAIN CONTAINING 12"/>
    <property type="match status" value="1"/>
</dbReference>
<comment type="caution">
    <text evidence="10">The sequence shown here is derived from an EMBL/GenBank/DDBJ whole genome shotgun (WGS) entry which is preliminary data.</text>
</comment>
<evidence type="ECO:0000313" key="11">
    <source>
        <dbReference type="Proteomes" id="UP001258017"/>
    </source>
</evidence>
<evidence type="ECO:0000256" key="7">
    <source>
        <dbReference type="ARBA" id="ARBA00029496"/>
    </source>
</evidence>
<keyword evidence="4" id="KW-0233">DNA recombination</keyword>
<keyword evidence="8" id="KW-0175">Coiled coil</keyword>
<name>A0AAD9RTW0_9HYME</name>
<comment type="subcellular location">
    <subcellularLocation>
        <location evidence="1">Nucleus</location>
    </subcellularLocation>
</comment>
<accession>A0AAD9RTW0</accession>
<evidence type="ECO:0000256" key="3">
    <source>
        <dbReference type="ARBA" id="ARBA00022763"/>
    </source>
</evidence>
<evidence type="ECO:0000256" key="2">
    <source>
        <dbReference type="ARBA" id="ARBA00006661"/>
    </source>
</evidence>
<feature type="domain" description="BTB" evidence="9">
    <location>
        <begin position="406"/>
        <end position="476"/>
    </location>
</feature>
<evidence type="ECO:0000256" key="8">
    <source>
        <dbReference type="SAM" id="Coils"/>
    </source>
</evidence>
<reference evidence="10" key="1">
    <citation type="submission" date="2021-08" db="EMBL/GenBank/DDBJ databases">
        <authorList>
            <person name="Misof B."/>
            <person name="Oliver O."/>
            <person name="Podsiadlowski L."/>
            <person name="Donath A."/>
            <person name="Peters R."/>
            <person name="Mayer C."/>
            <person name="Rust J."/>
            <person name="Gunkel S."/>
            <person name="Lesny P."/>
            <person name="Martin S."/>
            <person name="Oeyen J.P."/>
            <person name="Petersen M."/>
            <person name="Panagiotis P."/>
            <person name="Wilbrandt J."/>
            <person name="Tanja T."/>
        </authorList>
    </citation>
    <scope>NUCLEOTIDE SEQUENCE</scope>
    <source>
        <strain evidence="10">GBR_01_08_01A</strain>
        <tissue evidence="10">Thorax + abdomen</tissue>
    </source>
</reference>
<evidence type="ECO:0000313" key="10">
    <source>
        <dbReference type="EMBL" id="KAK2585520.1"/>
    </source>
</evidence>
<dbReference type="InterPro" id="IPR018574">
    <property type="entry name" value="Structure-sp_endonuc_su_Slx4"/>
</dbReference>
<feature type="coiled-coil region" evidence="8">
    <location>
        <begin position="258"/>
        <end position="289"/>
    </location>
</feature>
<dbReference type="Proteomes" id="UP001258017">
    <property type="component" value="Unassembled WGS sequence"/>
</dbReference>
<dbReference type="GO" id="GO:0006260">
    <property type="term" value="P:DNA replication"/>
    <property type="evidence" value="ECO:0007669"/>
    <property type="project" value="InterPro"/>
</dbReference>
<proteinExistence type="inferred from homology"/>
<dbReference type="SUPFAM" id="SSF54695">
    <property type="entry name" value="POZ domain"/>
    <property type="match status" value="1"/>
</dbReference>
<dbReference type="GO" id="GO:0000712">
    <property type="term" value="P:resolution of meiotic recombination intermediates"/>
    <property type="evidence" value="ECO:0007669"/>
    <property type="project" value="TreeGrafter"/>
</dbReference>
<keyword evidence="6" id="KW-0539">Nucleus</keyword>
<dbReference type="AlphaFoldDB" id="A0AAD9RTW0"/>
<dbReference type="EMBL" id="JAIFRP010000021">
    <property type="protein sequence ID" value="KAK2585520.1"/>
    <property type="molecule type" value="Genomic_DNA"/>
</dbReference>
<gene>
    <name evidence="10" type="ORF">KPH14_010166</name>
</gene>
<dbReference type="Pfam" id="PF00651">
    <property type="entry name" value="BTB"/>
    <property type="match status" value="1"/>
</dbReference>
<dbReference type="GO" id="GO:0033557">
    <property type="term" value="C:Slx1-Slx4 complex"/>
    <property type="evidence" value="ECO:0007669"/>
    <property type="project" value="InterPro"/>
</dbReference>
<evidence type="ECO:0000256" key="4">
    <source>
        <dbReference type="ARBA" id="ARBA00023172"/>
    </source>
</evidence>
<dbReference type="PANTHER" id="PTHR21541:SF3">
    <property type="entry name" value="STRUCTURE-SPECIFIC ENDONUCLEASE SUBUNIT SLX4"/>
    <property type="match status" value="1"/>
</dbReference>
<dbReference type="InterPro" id="IPR011333">
    <property type="entry name" value="SKP1/BTB/POZ_sf"/>
</dbReference>
<organism evidence="10 11">
    <name type="scientific">Odynerus spinipes</name>
    <dbReference type="NCBI Taxonomy" id="1348599"/>
    <lineage>
        <taxon>Eukaryota</taxon>
        <taxon>Metazoa</taxon>
        <taxon>Ecdysozoa</taxon>
        <taxon>Arthropoda</taxon>
        <taxon>Hexapoda</taxon>
        <taxon>Insecta</taxon>
        <taxon>Pterygota</taxon>
        <taxon>Neoptera</taxon>
        <taxon>Endopterygota</taxon>
        <taxon>Hymenoptera</taxon>
        <taxon>Apocrita</taxon>
        <taxon>Aculeata</taxon>
        <taxon>Vespoidea</taxon>
        <taxon>Vespidae</taxon>
        <taxon>Eumeninae</taxon>
        <taxon>Odynerus</taxon>
    </lineage>
</organism>